<keyword evidence="2 4" id="KW-0808">Transferase</keyword>
<evidence type="ECO:0000259" key="3">
    <source>
        <dbReference type="Pfam" id="PF13649"/>
    </source>
</evidence>
<evidence type="ECO:0000256" key="2">
    <source>
        <dbReference type="ARBA" id="ARBA00022679"/>
    </source>
</evidence>
<proteinExistence type="predicted"/>
<protein>
    <submittedName>
        <fullName evidence="4">Methyltransferase domain-containing protein</fullName>
    </submittedName>
</protein>
<name>A0A5C4WYB2_9ACTN</name>
<dbReference type="EMBL" id="VDLX02000001">
    <property type="protein sequence ID" value="KAB8197875.1"/>
    <property type="molecule type" value="Genomic_DNA"/>
</dbReference>
<comment type="caution">
    <text evidence="4">The sequence shown here is derived from an EMBL/GenBank/DDBJ whole genome shotgun (WGS) entry which is preliminary data.</text>
</comment>
<dbReference type="InterPro" id="IPR041698">
    <property type="entry name" value="Methyltransf_25"/>
</dbReference>
<evidence type="ECO:0000256" key="1">
    <source>
        <dbReference type="ARBA" id="ARBA00022603"/>
    </source>
</evidence>
<reference evidence="4 5" key="1">
    <citation type="submission" date="2019-10" db="EMBL/GenBank/DDBJ databases">
        <title>Nonomuraea sp. nov., isolated from Phyllanthus amarus.</title>
        <authorList>
            <person name="Klykleung N."/>
            <person name="Tanasupawat S."/>
        </authorList>
    </citation>
    <scope>NUCLEOTIDE SEQUENCE [LARGE SCALE GENOMIC DNA]</scope>
    <source>
        <strain evidence="4 5">PA1-10</strain>
    </source>
</reference>
<dbReference type="Pfam" id="PF13649">
    <property type="entry name" value="Methyltransf_25"/>
    <property type="match status" value="1"/>
</dbReference>
<dbReference type="PANTHER" id="PTHR43861">
    <property type="entry name" value="TRANS-ACONITATE 2-METHYLTRANSFERASE-RELATED"/>
    <property type="match status" value="1"/>
</dbReference>
<dbReference type="Proteomes" id="UP000312512">
    <property type="component" value="Unassembled WGS sequence"/>
</dbReference>
<keyword evidence="1 4" id="KW-0489">Methyltransferase</keyword>
<keyword evidence="5" id="KW-1185">Reference proteome</keyword>
<dbReference type="CDD" id="cd02440">
    <property type="entry name" value="AdoMet_MTases"/>
    <property type="match status" value="1"/>
</dbReference>
<evidence type="ECO:0000313" key="5">
    <source>
        <dbReference type="Proteomes" id="UP000312512"/>
    </source>
</evidence>
<evidence type="ECO:0000313" key="4">
    <source>
        <dbReference type="EMBL" id="KAB8197875.1"/>
    </source>
</evidence>
<dbReference type="Gene3D" id="3.40.50.150">
    <property type="entry name" value="Vaccinia Virus protein VP39"/>
    <property type="match status" value="1"/>
</dbReference>
<dbReference type="Gene3D" id="2.20.25.110">
    <property type="entry name" value="S-adenosyl-L-methionine-dependent methyltransferases"/>
    <property type="match status" value="1"/>
</dbReference>
<accession>A0A5C4WYB2</accession>
<dbReference type="SUPFAM" id="SSF53335">
    <property type="entry name" value="S-adenosyl-L-methionine-dependent methyltransferases"/>
    <property type="match status" value="1"/>
</dbReference>
<dbReference type="GO" id="GO:0032259">
    <property type="term" value="P:methylation"/>
    <property type="evidence" value="ECO:0007669"/>
    <property type="project" value="UniProtKB-KW"/>
</dbReference>
<dbReference type="PANTHER" id="PTHR43861:SF1">
    <property type="entry name" value="TRANS-ACONITATE 2-METHYLTRANSFERASE"/>
    <property type="match status" value="1"/>
</dbReference>
<organism evidence="4 5">
    <name type="scientific">Nonomuraea phyllanthi</name>
    <dbReference type="NCBI Taxonomy" id="2219224"/>
    <lineage>
        <taxon>Bacteria</taxon>
        <taxon>Bacillati</taxon>
        <taxon>Actinomycetota</taxon>
        <taxon>Actinomycetes</taxon>
        <taxon>Streptosporangiales</taxon>
        <taxon>Streptosporangiaceae</taxon>
        <taxon>Nonomuraea</taxon>
    </lineage>
</organism>
<dbReference type="AlphaFoldDB" id="A0A5C4WYB2"/>
<sequence length="249" mass="28084">MSDPESVPSFDAEGLFDDDYLHFFAEHLDARGDAETELIWQLLDLRPGMEVLDLACGHGRIANRLARRGCRVTGLDSSRIFLDRARQDADALGVTVDYVHGDMRRLPWTDRFDRVVSWFTAFGYFSDSDNQRVLAQAAAALKPGGRIAMDLNNYAAVVRTYQTSTVVERDGDLLIDRHHLDLLTGRNVVDRTVIRDGRTRNVPYFARMFTFPELRDRMLAAGFTTVHAVGTDGAALTMDSRRMIVIAER</sequence>
<gene>
    <name evidence="4" type="ORF">FH608_005005</name>
</gene>
<dbReference type="OrthoDB" id="3172472at2"/>
<dbReference type="GO" id="GO:0008168">
    <property type="term" value="F:methyltransferase activity"/>
    <property type="evidence" value="ECO:0007669"/>
    <property type="project" value="UniProtKB-KW"/>
</dbReference>
<feature type="domain" description="Methyltransferase" evidence="3">
    <location>
        <begin position="51"/>
        <end position="145"/>
    </location>
</feature>
<dbReference type="InterPro" id="IPR029063">
    <property type="entry name" value="SAM-dependent_MTases_sf"/>
</dbReference>
<dbReference type="RefSeq" id="WP_139628697.1">
    <property type="nucleotide sequence ID" value="NZ_VDLX02000001.1"/>
</dbReference>